<accession>K5W8A0</accession>
<sequence length="282" mass="32865">MVMRFREWLRDEDIVDEHLLSDLKAIEAFGMNRDAVGCAFCDGKVYRSIALALNRQYRLTRGTDKGLMDCLVFERGLGTIARMGLCVQHSICRLTETLQGGMLVLALMAVGIEIRLRSEWDVEEQFQVDPLLDDAGYFLYIKDLLHPVECKEPHCYREKTDEFMGIFKPRLEAMWIPFKTTILIMADRFCAPDVIRRMINLWDRLCNLMHTTEDSVRLKRMKEGLCLNWMCEKYDYKNPYSGARKTKGCSRCKLAKYCSVECQKQDWATHREECNPLSLLAE</sequence>
<evidence type="ECO:0000256" key="2">
    <source>
        <dbReference type="ARBA" id="ARBA00022771"/>
    </source>
</evidence>
<keyword evidence="1" id="KW-0479">Metal-binding</keyword>
<evidence type="ECO:0000313" key="6">
    <source>
        <dbReference type="EMBL" id="EKM55209.1"/>
    </source>
</evidence>
<dbReference type="Pfam" id="PF01753">
    <property type="entry name" value="zf-MYND"/>
    <property type="match status" value="1"/>
</dbReference>
<dbReference type="SUPFAM" id="SSF144232">
    <property type="entry name" value="HIT/MYND zinc finger-like"/>
    <property type="match status" value="1"/>
</dbReference>
<dbReference type="Proteomes" id="UP000008370">
    <property type="component" value="Unassembled WGS sequence"/>
</dbReference>
<dbReference type="OrthoDB" id="432970at2759"/>
<dbReference type="PROSITE" id="PS50865">
    <property type="entry name" value="ZF_MYND_2"/>
    <property type="match status" value="1"/>
</dbReference>
<dbReference type="KEGG" id="pco:PHACADRAFT_255661"/>
<evidence type="ECO:0000256" key="3">
    <source>
        <dbReference type="ARBA" id="ARBA00022833"/>
    </source>
</evidence>
<keyword evidence="2 4" id="KW-0863">Zinc-finger</keyword>
<dbReference type="Gene3D" id="6.10.140.2220">
    <property type="match status" value="1"/>
</dbReference>
<dbReference type="GO" id="GO:0008270">
    <property type="term" value="F:zinc ion binding"/>
    <property type="evidence" value="ECO:0007669"/>
    <property type="project" value="UniProtKB-KW"/>
</dbReference>
<reference evidence="6 7" key="1">
    <citation type="journal article" date="2012" name="BMC Genomics">
        <title>Comparative genomics of the white-rot fungi, Phanerochaete carnosa and P. chrysosporium, to elucidate the genetic basis of the distinct wood types they colonize.</title>
        <authorList>
            <person name="Suzuki H."/>
            <person name="MacDonald J."/>
            <person name="Syed K."/>
            <person name="Salamov A."/>
            <person name="Hori C."/>
            <person name="Aerts A."/>
            <person name="Henrissat B."/>
            <person name="Wiebenga A."/>
            <person name="vanKuyk P.A."/>
            <person name="Barry K."/>
            <person name="Lindquist E."/>
            <person name="LaButti K."/>
            <person name="Lapidus A."/>
            <person name="Lucas S."/>
            <person name="Coutinho P."/>
            <person name="Gong Y."/>
            <person name="Samejima M."/>
            <person name="Mahadevan R."/>
            <person name="Abou-Zaid M."/>
            <person name="de Vries R.P."/>
            <person name="Igarashi K."/>
            <person name="Yadav J.S."/>
            <person name="Grigoriev I.V."/>
            <person name="Master E.R."/>
        </authorList>
    </citation>
    <scope>NUCLEOTIDE SEQUENCE [LARGE SCALE GENOMIC DNA]</scope>
    <source>
        <strain evidence="6 7">HHB-10118-sp</strain>
    </source>
</reference>
<dbReference type="EMBL" id="JH930472">
    <property type="protein sequence ID" value="EKM55209.1"/>
    <property type="molecule type" value="Genomic_DNA"/>
</dbReference>
<dbReference type="GeneID" id="18916357"/>
<name>K5W8A0_PHACS</name>
<protein>
    <recommendedName>
        <fullName evidence="5">MYND-type domain-containing protein</fullName>
    </recommendedName>
</protein>
<dbReference type="InterPro" id="IPR002893">
    <property type="entry name" value="Znf_MYND"/>
</dbReference>
<proteinExistence type="predicted"/>
<dbReference type="HOGENOM" id="CLU_987337_0_0_1"/>
<dbReference type="AlphaFoldDB" id="K5W8A0"/>
<evidence type="ECO:0000256" key="1">
    <source>
        <dbReference type="ARBA" id="ARBA00022723"/>
    </source>
</evidence>
<dbReference type="RefSeq" id="XP_007395545.1">
    <property type="nucleotide sequence ID" value="XM_007395483.1"/>
</dbReference>
<gene>
    <name evidence="6" type="ORF">PHACADRAFT_255661</name>
</gene>
<evidence type="ECO:0000313" key="7">
    <source>
        <dbReference type="Proteomes" id="UP000008370"/>
    </source>
</evidence>
<keyword evidence="3" id="KW-0862">Zinc</keyword>
<dbReference type="InParanoid" id="K5W8A0"/>
<evidence type="ECO:0000259" key="5">
    <source>
        <dbReference type="PROSITE" id="PS50865"/>
    </source>
</evidence>
<evidence type="ECO:0000256" key="4">
    <source>
        <dbReference type="PROSITE-ProRule" id="PRU00134"/>
    </source>
</evidence>
<feature type="domain" description="MYND-type" evidence="5">
    <location>
        <begin position="228"/>
        <end position="274"/>
    </location>
</feature>
<keyword evidence="7" id="KW-1185">Reference proteome</keyword>
<organism evidence="6 7">
    <name type="scientific">Phanerochaete carnosa (strain HHB-10118-sp)</name>
    <name type="common">White-rot fungus</name>
    <name type="synonym">Peniophora carnosa</name>
    <dbReference type="NCBI Taxonomy" id="650164"/>
    <lineage>
        <taxon>Eukaryota</taxon>
        <taxon>Fungi</taxon>
        <taxon>Dikarya</taxon>
        <taxon>Basidiomycota</taxon>
        <taxon>Agaricomycotina</taxon>
        <taxon>Agaricomycetes</taxon>
        <taxon>Polyporales</taxon>
        <taxon>Phanerochaetaceae</taxon>
        <taxon>Phanerochaete</taxon>
    </lineage>
</organism>